<sequence length="277" mass="30195">MTDSLPAASTPAVPAQPPAGSPASTLLLFSWLSAAIFSLYIVIFYGGAALLGTMERDWNEVLPRLYARAATTANLMIGMHFVTGAAMLVLGPVQFMSGIRTRWPAAHRWSGRVYLACAALAGVGGLAYLSLRDPVGGQVMALGFGLYGVLMLLSCAQTLRHALARRMCEHRAWAIRLFTLGLGSWLYRMEYGLWLNALDWPGHATGTFDGPFDLVMDFFYVPHLLVAEYVIRRRPALPGSVMKAAGAACAMLLAVVTWLFASAYWLPHMRDQLARLA</sequence>
<reference evidence="2 3" key="1">
    <citation type="journal article" date="2015" name="Stand. Genomic Sci.">
        <title>Genomic Encyclopedia of Bacterial and Archaeal Type Strains, Phase III: the genomes of soil and plant-associated and newly described type strains.</title>
        <authorList>
            <person name="Whitman W.B."/>
            <person name="Woyke T."/>
            <person name="Klenk H.P."/>
            <person name="Zhou Y."/>
            <person name="Lilburn T.G."/>
            <person name="Beck B.J."/>
            <person name="De Vos P."/>
            <person name="Vandamme P."/>
            <person name="Eisen J.A."/>
            <person name="Garrity G."/>
            <person name="Hugenholtz P."/>
            <person name="Kyrpides N.C."/>
        </authorList>
    </citation>
    <scope>NUCLEOTIDE SEQUENCE [LARGE SCALE GENOMIC DNA]</scope>
    <source>
        <strain evidence="2 3">CGMCC 1.10822</strain>
    </source>
</reference>
<feature type="transmembrane region" description="Helical" evidence="1">
    <location>
        <begin position="26"/>
        <end position="45"/>
    </location>
</feature>
<protein>
    <submittedName>
        <fullName evidence="2">Putative membrane protein DUF2306</fullName>
    </submittedName>
</protein>
<comment type="caution">
    <text evidence="2">The sequence shown here is derived from an EMBL/GenBank/DDBJ whole genome shotgun (WGS) entry which is preliminary data.</text>
</comment>
<gene>
    <name evidence="2" type="ORF">IP91_00308</name>
</gene>
<feature type="transmembrane region" description="Helical" evidence="1">
    <location>
        <begin position="244"/>
        <end position="266"/>
    </location>
</feature>
<dbReference type="InterPro" id="IPR018750">
    <property type="entry name" value="DUF2306_membrane"/>
</dbReference>
<organism evidence="2 3">
    <name type="scientific">Pseudoduganella lurida</name>
    <dbReference type="NCBI Taxonomy" id="1036180"/>
    <lineage>
        <taxon>Bacteria</taxon>
        <taxon>Pseudomonadati</taxon>
        <taxon>Pseudomonadota</taxon>
        <taxon>Betaproteobacteria</taxon>
        <taxon>Burkholderiales</taxon>
        <taxon>Oxalobacteraceae</taxon>
        <taxon>Telluria group</taxon>
        <taxon>Pseudoduganella</taxon>
    </lineage>
</organism>
<name>A0A562RJI7_9BURK</name>
<dbReference type="Proteomes" id="UP000318431">
    <property type="component" value="Unassembled WGS sequence"/>
</dbReference>
<dbReference type="RefSeq" id="WP_145647009.1">
    <property type="nucleotide sequence ID" value="NZ_VLLB01000001.1"/>
</dbReference>
<accession>A0A562RJI7</accession>
<feature type="transmembrane region" description="Helical" evidence="1">
    <location>
        <begin position="173"/>
        <end position="194"/>
    </location>
</feature>
<keyword evidence="1" id="KW-1133">Transmembrane helix</keyword>
<dbReference type="EMBL" id="VLLB01000001">
    <property type="protein sequence ID" value="TWI69242.1"/>
    <property type="molecule type" value="Genomic_DNA"/>
</dbReference>
<proteinExistence type="predicted"/>
<dbReference type="AlphaFoldDB" id="A0A562RJI7"/>
<keyword evidence="3" id="KW-1185">Reference proteome</keyword>
<keyword evidence="1" id="KW-0472">Membrane</keyword>
<evidence type="ECO:0000256" key="1">
    <source>
        <dbReference type="SAM" id="Phobius"/>
    </source>
</evidence>
<feature type="transmembrane region" description="Helical" evidence="1">
    <location>
        <begin position="214"/>
        <end position="232"/>
    </location>
</feature>
<feature type="transmembrane region" description="Helical" evidence="1">
    <location>
        <begin position="111"/>
        <end position="129"/>
    </location>
</feature>
<feature type="transmembrane region" description="Helical" evidence="1">
    <location>
        <begin position="135"/>
        <end position="153"/>
    </location>
</feature>
<evidence type="ECO:0000313" key="2">
    <source>
        <dbReference type="EMBL" id="TWI69242.1"/>
    </source>
</evidence>
<dbReference type="OrthoDB" id="8759010at2"/>
<feature type="transmembrane region" description="Helical" evidence="1">
    <location>
        <begin position="65"/>
        <end position="90"/>
    </location>
</feature>
<dbReference type="Pfam" id="PF10067">
    <property type="entry name" value="DUF2306"/>
    <property type="match status" value="1"/>
</dbReference>
<evidence type="ECO:0000313" key="3">
    <source>
        <dbReference type="Proteomes" id="UP000318431"/>
    </source>
</evidence>
<keyword evidence="1" id="KW-0812">Transmembrane</keyword>